<evidence type="ECO:0000259" key="2">
    <source>
        <dbReference type="PROSITE" id="PS50883"/>
    </source>
</evidence>
<dbReference type="AlphaFoldDB" id="A0A949X380"/>
<dbReference type="Proteomes" id="UP000694308">
    <property type="component" value="Unassembled WGS sequence"/>
</dbReference>
<accession>A0A949X380</accession>
<dbReference type="PANTHER" id="PTHR33121">
    <property type="entry name" value="CYCLIC DI-GMP PHOSPHODIESTERASE PDEF"/>
    <property type="match status" value="1"/>
</dbReference>
<dbReference type="RefSeq" id="WP_218321226.1">
    <property type="nucleotide sequence ID" value="NZ_JAEEGC010000068.1"/>
</dbReference>
<evidence type="ECO:0000259" key="4">
    <source>
        <dbReference type="PROSITE" id="PS51371"/>
    </source>
</evidence>
<sequence>MINSLVKISNYNEVEELKNIINNKNISTVYQPIVSLLDGKIIGYEALSRGPIDSPLQNPDKLFKAAQIYNKTWELEQLCRTKAIEKAATIEKNRYLFINVDPYIFKDEKFKKGFTKEFLAQHNMSPDCIIFEITEKTCIEDYKSFKKALNNYVGQGYKIAIDDTGSGYSGLKMLNETKPHFIKIDMDLIRNINKDSFKQSLLECFVKLSESTNMKLIAEGIETKEELKTLINLGVYAGQGFFIGRPAGTFLDISDSVKTLITRSNKLKNNSSYNYQYNNIVEIVRQDRTFSPTTHCKDIKEYFDANDITGVCIVNSNEIPIGLIMKHSLNSALATQYGVAIFTNRPVSLVMDSNPLIVDCHTPVNEVSKMAMSRKTENIYDYVIITNNNKYYGIVSIRSLLNYATMLECNYAKQLNPLTELPGNTVIQNTINSILEAKRICCILYFDLDNFKIYNDTYGFENGDRILKYTAQLINSEIKSHFPYTGFIGHVGGDDFVSVIESSIEECEKLCEKIIEKFDIGILNFFNEKDRKNKYIEAADRHGIKDIFPITSLSIAGIYGKLNSFSDPEEVGLFTATIKKEAKFIKGSCYLIRTASS</sequence>
<dbReference type="InterPro" id="IPR050706">
    <property type="entry name" value="Cyclic-di-GMP_PDE-like"/>
</dbReference>
<dbReference type="Pfam" id="PF00990">
    <property type="entry name" value="GGDEF"/>
    <property type="match status" value="1"/>
</dbReference>
<dbReference type="SMART" id="SM00267">
    <property type="entry name" value="GGDEF"/>
    <property type="match status" value="1"/>
</dbReference>
<organism evidence="5 6">
    <name type="scientific">Clostridium thailandense</name>
    <dbReference type="NCBI Taxonomy" id="2794346"/>
    <lineage>
        <taxon>Bacteria</taxon>
        <taxon>Bacillati</taxon>
        <taxon>Bacillota</taxon>
        <taxon>Clostridia</taxon>
        <taxon>Eubacteriales</taxon>
        <taxon>Clostridiaceae</taxon>
        <taxon>Clostridium</taxon>
    </lineage>
</organism>
<dbReference type="InterPro" id="IPR000160">
    <property type="entry name" value="GGDEF_dom"/>
</dbReference>
<keyword evidence="1" id="KW-0129">CBS domain</keyword>
<evidence type="ECO:0000313" key="6">
    <source>
        <dbReference type="Proteomes" id="UP000694308"/>
    </source>
</evidence>
<gene>
    <name evidence="5" type="ORF">I6U48_14730</name>
</gene>
<dbReference type="PROSITE" id="PS50883">
    <property type="entry name" value="EAL"/>
    <property type="match status" value="1"/>
</dbReference>
<dbReference type="PROSITE" id="PS50887">
    <property type="entry name" value="GGDEF"/>
    <property type="match status" value="1"/>
</dbReference>
<evidence type="ECO:0000313" key="5">
    <source>
        <dbReference type="EMBL" id="MBV7274159.1"/>
    </source>
</evidence>
<dbReference type="EMBL" id="JAEEGC010000068">
    <property type="protein sequence ID" value="MBV7274159.1"/>
    <property type="molecule type" value="Genomic_DNA"/>
</dbReference>
<dbReference type="InterPro" id="IPR000644">
    <property type="entry name" value="CBS_dom"/>
</dbReference>
<evidence type="ECO:0000256" key="1">
    <source>
        <dbReference type="PROSITE-ProRule" id="PRU00703"/>
    </source>
</evidence>
<comment type="caution">
    <text evidence="5">The sequence shown here is derived from an EMBL/GenBank/DDBJ whole genome shotgun (WGS) entry which is preliminary data.</text>
</comment>
<reference evidence="5" key="1">
    <citation type="submission" date="2020-12" db="EMBL/GenBank/DDBJ databases">
        <title>Clostridium thailandense sp. nov., a novel acetogenic bacterium isolated from peat land soil in Thailand.</title>
        <authorList>
            <person name="Chaikitkaew S."/>
            <person name="Birkeland N.K."/>
        </authorList>
    </citation>
    <scope>NUCLEOTIDE SEQUENCE</scope>
    <source>
        <strain evidence="5">PL3</strain>
    </source>
</reference>
<proteinExistence type="predicted"/>
<dbReference type="PANTHER" id="PTHR33121:SF76">
    <property type="entry name" value="SIGNALING PROTEIN"/>
    <property type="match status" value="1"/>
</dbReference>
<feature type="domain" description="CBS" evidence="4">
    <location>
        <begin position="351"/>
        <end position="413"/>
    </location>
</feature>
<feature type="domain" description="GGDEF" evidence="3">
    <location>
        <begin position="439"/>
        <end position="596"/>
    </location>
</feature>
<dbReference type="Pfam" id="PF00571">
    <property type="entry name" value="CBS"/>
    <property type="match status" value="1"/>
</dbReference>
<name>A0A949X380_9CLOT</name>
<protein>
    <submittedName>
        <fullName evidence="5">GGDEF domain-containing protein</fullName>
    </submittedName>
</protein>
<dbReference type="GO" id="GO:0071111">
    <property type="term" value="F:cyclic-guanylate-specific phosphodiesterase activity"/>
    <property type="evidence" value="ECO:0007669"/>
    <property type="project" value="InterPro"/>
</dbReference>
<dbReference type="PROSITE" id="PS51371">
    <property type="entry name" value="CBS"/>
    <property type="match status" value="1"/>
</dbReference>
<dbReference type="SMART" id="SM00052">
    <property type="entry name" value="EAL"/>
    <property type="match status" value="1"/>
</dbReference>
<dbReference type="NCBIfam" id="TIGR00254">
    <property type="entry name" value="GGDEF"/>
    <property type="match status" value="1"/>
</dbReference>
<keyword evidence="6" id="KW-1185">Reference proteome</keyword>
<evidence type="ECO:0000259" key="3">
    <source>
        <dbReference type="PROSITE" id="PS50887"/>
    </source>
</evidence>
<dbReference type="InterPro" id="IPR001633">
    <property type="entry name" value="EAL_dom"/>
</dbReference>
<dbReference type="CDD" id="cd01948">
    <property type="entry name" value="EAL"/>
    <property type="match status" value="1"/>
</dbReference>
<feature type="domain" description="EAL" evidence="2">
    <location>
        <begin position="10"/>
        <end position="260"/>
    </location>
</feature>
<dbReference type="Pfam" id="PF00563">
    <property type="entry name" value="EAL"/>
    <property type="match status" value="1"/>
</dbReference>
<dbReference type="CDD" id="cd01949">
    <property type="entry name" value="GGDEF"/>
    <property type="match status" value="1"/>
</dbReference>
<dbReference type="CDD" id="cd04598">
    <property type="entry name" value="CBS_pair_GGDEF_EAL"/>
    <property type="match status" value="1"/>
</dbReference>